<dbReference type="GO" id="GO:0051301">
    <property type="term" value="P:cell division"/>
    <property type="evidence" value="ECO:0007669"/>
    <property type="project" value="UniProtKB-KW"/>
</dbReference>
<dbReference type="SUPFAM" id="SSF46785">
    <property type="entry name" value="Winged helix' DNA-binding domain"/>
    <property type="match status" value="2"/>
</dbReference>
<dbReference type="NCBIfam" id="TIGR00281">
    <property type="entry name" value="SMC-Scp complex subunit ScpB"/>
    <property type="match status" value="1"/>
</dbReference>
<reference evidence="6 7" key="1">
    <citation type="journal article" date="2015" name="Genome Announc.">
        <title>Expanding the biotechnology potential of lactobacilli through comparative genomics of 213 strains and associated genera.</title>
        <authorList>
            <person name="Sun Z."/>
            <person name="Harris H.M."/>
            <person name="McCann A."/>
            <person name="Guo C."/>
            <person name="Argimon S."/>
            <person name="Zhang W."/>
            <person name="Yang X."/>
            <person name="Jeffery I.B."/>
            <person name="Cooney J.C."/>
            <person name="Kagawa T.F."/>
            <person name="Liu W."/>
            <person name="Song Y."/>
            <person name="Salvetti E."/>
            <person name="Wrobel A."/>
            <person name="Rasinkangas P."/>
            <person name="Parkhill J."/>
            <person name="Rea M.C."/>
            <person name="O'Sullivan O."/>
            <person name="Ritari J."/>
            <person name="Douillard F.P."/>
            <person name="Paul Ross R."/>
            <person name="Yang R."/>
            <person name="Briner A.E."/>
            <person name="Felis G.E."/>
            <person name="de Vos W.M."/>
            <person name="Barrangou R."/>
            <person name="Klaenhammer T.R."/>
            <person name="Caufield P.W."/>
            <person name="Cui Y."/>
            <person name="Zhang H."/>
            <person name="O'Toole P.W."/>
        </authorList>
    </citation>
    <scope>NUCLEOTIDE SEQUENCE [LARGE SCALE GENOMIC DNA]</scope>
    <source>
        <strain evidence="6 7">DSM 15814</strain>
    </source>
</reference>
<comment type="caution">
    <text evidence="6">The sequence shown here is derived from an EMBL/GenBank/DDBJ whole genome shotgun (WGS) entry which is preliminary data.</text>
</comment>
<keyword evidence="3 5" id="KW-0159">Chromosome partition</keyword>
<evidence type="ECO:0000256" key="1">
    <source>
        <dbReference type="ARBA" id="ARBA00022490"/>
    </source>
</evidence>
<comment type="subcellular location">
    <subcellularLocation>
        <location evidence="5">Cytoplasm</location>
    </subcellularLocation>
    <text evidence="5">Associated with two foci at the outer edges of the nucleoid region in young cells, and at four foci within both cell halves in older cells.</text>
</comment>
<comment type="subunit">
    <text evidence="5">Homodimer. Homodimerization may be required to stabilize the binding of ScpA to the Smc head domains. Component of a cohesin-like complex composed of ScpA, ScpB and the Smc homodimer, in which ScpA and ScpB bind to the head domain of Smc. The presence of the three proteins is required for the association of the complex with DNA.</text>
</comment>
<dbReference type="Proteomes" id="UP000051999">
    <property type="component" value="Unassembled WGS sequence"/>
</dbReference>
<evidence type="ECO:0000256" key="4">
    <source>
        <dbReference type="ARBA" id="ARBA00023306"/>
    </source>
</evidence>
<evidence type="ECO:0000313" key="6">
    <source>
        <dbReference type="EMBL" id="KRL57169.1"/>
    </source>
</evidence>
<protein>
    <recommendedName>
        <fullName evidence="5">Segregation and condensation protein B</fullName>
    </recommendedName>
</protein>
<dbReference type="GO" id="GO:0005737">
    <property type="term" value="C:cytoplasm"/>
    <property type="evidence" value="ECO:0007669"/>
    <property type="project" value="UniProtKB-SubCell"/>
</dbReference>
<evidence type="ECO:0000256" key="5">
    <source>
        <dbReference type="HAMAP-Rule" id="MF_01804"/>
    </source>
</evidence>
<evidence type="ECO:0000256" key="2">
    <source>
        <dbReference type="ARBA" id="ARBA00022618"/>
    </source>
</evidence>
<dbReference type="GO" id="GO:0006260">
    <property type="term" value="P:DNA replication"/>
    <property type="evidence" value="ECO:0007669"/>
    <property type="project" value="UniProtKB-UniRule"/>
</dbReference>
<dbReference type="PANTHER" id="PTHR34298">
    <property type="entry name" value="SEGREGATION AND CONDENSATION PROTEIN B"/>
    <property type="match status" value="1"/>
</dbReference>
<dbReference type="AlphaFoldDB" id="A0A0R1RL13"/>
<evidence type="ECO:0000256" key="3">
    <source>
        <dbReference type="ARBA" id="ARBA00022829"/>
    </source>
</evidence>
<dbReference type="OrthoDB" id="9806226at2"/>
<dbReference type="eggNOG" id="COG1386">
    <property type="taxonomic scope" value="Bacteria"/>
</dbReference>
<dbReference type="Gene3D" id="1.10.10.10">
    <property type="entry name" value="Winged helix-like DNA-binding domain superfamily/Winged helix DNA-binding domain"/>
    <property type="match status" value="2"/>
</dbReference>
<accession>A0A0R1RL13</accession>
<sequence length="203" mass="22548">MTNIEQIEGLLFIAGDEGISVAEMSHATGFMRAAINTILDQIAKRHEESVDDPLCLLDNDGIYRLATKKELAGVIKRYFEAPLATNLSQASLEVLAITAYRQPVTRIDIDEIRGVSSTATLQKLVLRNLVEAHGRKDEPGRPILYRTTNYFLDYFGLNDISQLPPLPQAETLDEAQAETGDLFLAAFQDQLAGTTEDKEKHED</sequence>
<comment type="function">
    <text evidence="5">Participates in chromosomal partition during cell division. May act via the formation of a condensin-like complex containing Smc and ScpA that pull DNA away from mid-cell into both cell halves.</text>
</comment>
<evidence type="ECO:0000313" key="7">
    <source>
        <dbReference type="Proteomes" id="UP000051999"/>
    </source>
</evidence>
<proteinExistence type="inferred from homology"/>
<dbReference type="InterPro" id="IPR036388">
    <property type="entry name" value="WH-like_DNA-bd_sf"/>
</dbReference>
<dbReference type="EMBL" id="AZFF01000001">
    <property type="protein sequence ID" value="KRL57169.1"/>
    <property type="molecule type" value="Genomic_DNA"/>
</dbReference>
<dbReference type="PIRSF" id="PIRSF019345">
    <property type="entry name" value="ScpB"/>
    <property type="match status" value="1"/>
</dbReference>
<keyword evidence="2 5" id="KW-0132">Cell division</keyword>
<dbReference type="Pfam" id="PF04079">
    <property type="entry name" value="SMC_ScpB"/>
    <property type="match status" value="1"/>
</dbReference>
<dbReference type="PANTHER" id="PTHR34298:SF2">
    <property type="entry name" value="SEGREGATION AND CONDENSATION PROTEIN B"/>
    <property type="match status" value="1"/>
</dbReference>
<comment type="similarity">
    <text evidence="5">Belongs to the ScpB family.</text>
</comment>
<dbReference type="STRING" id="1114972.FD35_GL000176"/>
<dbReference type="GO" id="GO:0051304">
    <property type="term" value="P:chromosome separation"/>
    <property type="evidence" value="ECO:0007669"/>
    <property type="project" value="InterPro"/>
</dbReference>
<dbReference type="InterPro" id="IPR005234">
    <property type="entry name" value="ScpB_csome_segregation"/>
</dbReference>
<keyword evidence="1 5" id="KW-0963">Cytoplasm</keyword>
<dbReference type="RefSeq" id="WP_017261930.1">
    <property type="nucleotide sequence ID" value="NZ_AUAW01000001.1"/>
</dbReference>
<dbReference type="PATRIC" id="fig|1114972.6.peg.177"/>
<name>A0A0R1RL13_9LACO</name>
<organism evidence="6 7">
    <name type="scientific">Furfurilactobacillus rossiae DSM 15814</name>
    <dbReference type="NCBI Taxonomy" id="1114972"/>
    <lineage>
        <taxon>Bacteria</taxon>
        <taxon>Bacillati</taxon>
        <taxon>Bacillota</taxon>
        <taxon>Bacilli</taxon>
        <taxon>Lactobacillales</taxon>
        <taxon>Lactobacillaceae</taxon>
        <taxon>Furfurilactobacillus</taxon>
    </lineage>
</organism>
<dbReference type="InterPro" id="IPR036390">
    <property type="entry name" value="WH_DNA-bd_sf"/>
</dbReference>
<dbReference type="HAMAP" id="MF_01804">
    <property type="entry name" value="ScpB"/>
    <property type="match status" value="1"/>
</dbReference>
<keyword evidence="7" id="KW-1185">Reference proteome</keyword>
<gene>
    <name evidence="5" type="primary">scpB</name>
    <name evidence="6" type="ORF">FD35_GL000176</name>
</gene>
<keyword evidence="4 5" id="KW-0131">Cell cycle</keyword>